<evidence type="ECO:0000313" key="1">
    <source>
        <dbReference type="EMBL" id="OGM97183.1"/>
    </source>
</evidence>
<dbReference type="AlphaFoldDB" id="A0A1F8E8P3"/>
<reference evidence="1 2" key="1">
    <citation type="journal article" date="2016" name="Nat. Commun.">
        <title>Thousands of microbial genomes shed light on interconnected biogeochemical processes in an aquifer system.</title>
        <authorList>
            <person name="Anantharaman K."/>
            <person name="Brown C.T."/>
            <person name="Hug L.A."/>
            <person name="Sharon I."/>
            <person name="Castelle C.J."/>
            <person name="Probst A.J."/>
            <person name="Thomas B.C."/>
            <person name="Singh A."/>
            <person name="Wilkins M.J."/>
            <person name="Karaoz U."/>
            <person name="Brodie E.L."/>
            <person name="Williams K.H."/>
            <person name="Hubbard S.S."/>
            <person name="Banfield J.F."/>
        </authorList>
    </citation>
    <scope>NUCLEOTIDE SEQUENCE [LARGE SCALE GENOMIC DNA]</scope>
</reference>
<dbReference type="EMBL" id="MGIZ01000058">
    <property type="protein sequence ID" value="OGM97183.1"/>
    <property type="molecule type" value="Genomic_DNA"/>
</dbReference>
<dbReference type="Proteomes" id="UP000177594">
    <property type="component" value="Unassembled WGS sequence"/>
</dbReference>
<sequence>MGNGMSNKDNPKLLEKINEILGDDQDPFEIPIGPTKDCLSSNQVVAYVRDKRREPKIVKHLSECSVCSERIIIFGKLIKSTD</sequence>
<protein>
    <submittedName>
        <fullName evidence="1">Uncharacterized protein</fullName>
    </submittedName>
</protein>
<proteinExistence type="predicted"/>
<evidence type="ECO:0000313" key="2">
    <source>
        <dbReference type="Proteomes" id="UP000177594"/>
    </source>
</evidence>
<accession>A0A1F8E8P3</accession>
<gene>
    <name evidence="1" type="ORF">A2817_01500</name>
</gene>
<comment type="caution">
    <text evidence="1">The sequence shown here is derived from an EMBL/GenBank/DDBJ whole genome shotgun (WGS) entry which is preliminary data.</text>
</comment>
<name>A0A1F8E8P3_9BACT</name>
<organism evidence="1 2">
    <name type="scientific">Candidatus Yanofskybacteria bacterium RIFCSPHIGHO2_01_FULL_39_8b</name>
    <dbReference type="NCBI Taxonomy" id="1802659"/>
    <lineage>
        <taxon>Bacteria</taxon>
        <taxon>Candidatus Yanofskyibacteriota</taxon>
    </lineage>
</organism>